<dbReference type="EMBL" id="GAKP01023303">
    <property type="protein sequence ID" value="JAC35653.1"/>
    <property type="molecule type" value="Transcribed_RNA"/>
</dbReference>
<dbReference type="InterPro" id="IPR001916">
    <property type="entry name" value="Glyco_hydro_22"/>
</dbReference>
<dbReference type="PRINTS" id="PR00137">
    <property type="entry name" value="LYSOZYME"/>
</dbReference>
<feature type="domain" description="Glycosyl hydrolases family 22 (GH22)" evidence="5">
    <location>
        <begin position="113"/>
        <end position="131"/>
    </location>
</feature>
<dbReference type="PROSITE" id="PS51348">
    <property type="entry name" value="GLYCOSYL_HYDROL_F22_2"/>
    <property type="match status" value="1"/>
</dbReference>
<dbReference type="AlphaFoldDB" id="A0A034V280"/>
<name>A0A034V280_BACDO</name>
<dbReference type="PRINTS" id="PR00135">
    <property type="entry name" value="LYZLACT"/>
</dbReference>
<evidence type="ECO:0000256" key="3">
    <source>
        <dbReference type="ARBA" id="ARBA00023157"/>
    </source>
</evidence>
<dbReference type="PANTHER" id="PTHR11407">
    <property type="entry name" value="LYSOZYME C"/>
    <property type="match status" value="1"/>
</dbReference>
<dbReference type="Pfam" id="PF00062">
    <property type="entry name" value="Lys"/>
    <property type="match status" value="1"/>
</dbReference>
<keyword evidence="3" id="KW-1015">Disulfide bond</keyword>
<dbReference type="InterPro" id="IPR023346">
    <property type="entry name" value="Lysozyme-like_dom_sf"/>
</dbReference>
<proteinExistence type="inferred from homology"/>
<dbReference type="InterPro" id="IPR000974">
    <property type="entry name" value="Glyco_hydro_22_lys"/>
</dbReference>
<comment type="similarity">
    <text evidence="1 4">Belongs to the glycosyl hydrolase 22 family.</text>
</comment>
<dbReference type="InterPro" id="IPR019799">
    <property type="entry name" value="Glyco_hydro_22_CS"/>
</dbReference>
<dbReference type="CDD" id="cd16899">
    <property type="entry name" value="LYZ_C_invert"/>
    <property type="match status" value="1"/>
</dbReference>
<dbReference type="FunFam" id="1.10.530.10:FF:000001">
    <property type="entry name" value="Lysozyme C"/>
    <property type="match status" value="1"/>
</dbReference>
<evidence type="ECO:0000259" key="5">
    <source>
        <dbReference type="PROSITE" id="PS00128"/>
    </source>
</evidence>
<reference evidence="6" key="1">
    <citation type="journal article" date="2014" name="BMC Genomics">
        <title>Characterizing the developmental transcriptome of the oriental fruit fly, Bactrocera dorsalis (Diptera: Tephritidae) through comparative genomic analysis with Drosophila melanogaster utilizing modENCODE datasets.</title>
        <authorList>
            <person name="Geib S.M."/>
            <person name="Calla B."/>
            <person name="Hall B."/>
            <person name="Hou S."/>
            <person name="Manoukis N.C."/>
        </authorList>
    </citation>
    <scope>NUCLEOTIDE SEQUENCE</scope>
    <source>
        <strain evidence="6">Punador</strain>
    </source>
</reference>
<accession>A0A034V280</accession>
<evidence type="ECO:0000256" key="2">
    <source>
        <dbReference type="ARBA" id="ARBA00022729"/>
    </source>
</evidence>
<dbReference type="PROSITE" id="PS00128">
    <property type="entry name" value="GLYCOSYL_HYDROL_F22_1"/>
    <property type="match status" value="1"/>
</dbReference>
<evidence type="ECO:0000256" key="1">
    <source>
        <dbReference type="ARBA" id="ARBA00010859"/>
    </source>
</evidence>
<dbReference type="SMART" id="SM00263">
    <property type="entry name" value="LYZ1"/>
    <property type="match status" value="1"/>
</dbReference>
<dbReference type="GO" id="GO:0003796">
    <property type="term" value="F:lysozyme activity"/>
    <property type="evidence" value="ECO:0007669"/>
    <property type="project" value="InterPro"/>
</dbReference>
<dbReference type="SUPFAM" id="SSF53955">
    <property type="entry name" value="Lysozyme-like"/>
    <property type="match status" value="1"/>
</dbReference>
<dbReference type="PANTHER" id="PTHR11407:SF36">
    <property type="entry name" value="GEO02684P1-RELATED"/>
    <property type="match status" value="1"/>
</dbReference>
<organism evidence="6">
    <name type="scientific">Bactrocera dorsalis</name>
    <name type="common">Oriental fruit fly</name>
    <name type="synonym">Dacus dorsalis</name>
    <dbReference type="NCBI Taxonomy" id="27457"/>
    <lineage>
        <taxon>Eukaryota</taxon>
        <taxon>Metazoa</taxon>
        <taxon>Ecdysozoa</taxon>
        <taxon>Arthropoda</taxon>
        <taxon>Hexapoda</taxon>
        <taxon>Insecta</taxon>
        <taxon>Pterygota</taxon>
        <taxon>Neoptera</taxon>
        <taxon>Endopterygota</taxon>
        <taxon>Diptera</taxon>
        <taxon>Brachycera</taxon>
        <taxon>Muscomorpha</taxon>
        <taxon>Tephritoidea</taxon>
        <taxon>Tephritidae</taxon>
        <taxon>Bactrocera</taxon>
        <taxon>Bactrocera</taxon>
    </lineage>
</organism>
<feature type="non-terminal residue" evidence="6">
    <location>
        <position position="1"/>
    </location>
</feature>
<dbReference type="Gene3D" id="1.10.530.10">
    <property type="match status" value="1"/>
</dbReference>
<dbReference type="OrthoDB" id="17373at2759"/>
<evidence type="ECO:0000256" key="4">
    <source>
        <dbReference type="RuleBase" id="RU004440"/>
    </source>
</evidence>
<evidence type="ECO:0000313" key="6">
    <source>
        <dbReference type="EMBL" id="JAC35653.1"/>
    </source>
</evidence>
<protein>
    <submittedName>
        <fullName evidence="6">Lysozyme P</fullName>
    </submittedName>
</protein>
<sequence>RKCRLYESYFIKMKLQNKAFPALIASVFMLSCLSSVIQARIYNKCALARRLYRMGMPFHELDDWMCLIEGESSFNTKAINPSNVDGSVDWGLFQINDRYWCKPADGRPSTDSCRMPCRLLLSDDIRFSVACAKYIRRIQGFSAWVAWNNRCQGYKPSVKHCFVHSGPYLK</sequence>
<keyword evidence="2" id="KW-0732">Signal</keyword>
<gene>
    <name evidence="6" type="primary">LYSP</name>
</gene>